<dbReference type="GO" id="GO:0006508">
    <property type="term" value="P:proteolysis"/>
    <property type="evidence" value="ECO:0007669"/>
    <property type="project" value="UniProtKB-KW"/>
</dbReference>
<dbReference type="PANTHER" id="PTHR10942:SF0">
    <property type="entry name" value="LEISHMANOLYSIN-LIKE PEPTIDASE"/>
    <property type="match status" value="1"/>
</dbReference>
<evidence type="ECO:0000313" key="11">
    <source>
        <dbReference type="Proteomes" id="UP001174909"/>
    </source>
</evidence>
<gene>
    <name evidence="10" type="ORF">GBAR_LOCUS17478</name>
</gene>
<keyword evidence="6 8" id="KW-0482">Metalloprotease</keyword>
<keyword evidence="2 9" id="KW-0645">Protease</keyword>
<accession>A0AA35WY46</accession>
<keyword evidence="3 8" id="KW-0479">Metal-binding</keyword>
<dbReference type="Proteomes" id="UP001174909">
    <property type="component" value="Unassembled WGS sequence"/>
</dbReference>
<dbReference type="GO" id="GO:0007155">
    <property type="term" value="P:cell adhesion"/>
    <property type="evidence" value="ECO:0007669"/>
    <property type="project" value="InterPro"/>
</dbReference>
<evidence type="ECO:0000256" key="8">
    <source>
        <dbReference type="PIRSR" id="PIRSR601577-2"/>
    </source>
</evidence>
<dbReference type="EMBL" id="CASHTH010002501">
    <property type="protein sequence ID" value="CAI8030807.1"/>
    <property type="molecule type" value="Genomic_DNA"/>
</dbReference>
<proteinExistence type="inferred from homology"/>
<keyword evidence="4 9" id="KW-0378">Hydrolase</keyword>
<keyword evidence="11" id="KW-1185">Reference proteome</keyword>
<dbReference type="Pfam" id="PF01457">
    <property type="entry name" value="Peptidase_M8"/>
    <property type="match status" value="1"/>
</dbReference>
<evidence type="ECO:0000256" key="3">
    <source>
        <dbReference type="ARBA" id="ARBA00022723"/>
    </source>
</evidence>
<comment type="cofactor">
    <cofactor evidence="8 9">
        <name>Zn(2+)</name>
        <dbReference type="ChEBI" id="CHEBI:29105"/>
    </cofactor>
    <text evidence="8 9">Binds 1 zinc ion per subunit.</text>
</comment>
<dbReference type="FunFam" id="3.90.132.10:FF:000001">
    <property type="entry name" value="leishmanolysin-like peptidase isoform X2"/>
    <property type="match status" value="1"/>
</dbReference>
<sequence length="342" mass="36403">SRGRAGAHFGCSDLEGVELENQGGNGTALQHWEKRVLGNEAMTGIFDYNPVFSRLSLAVLEDSGWYTVDYTAAKDLPWGRGRGCDFVRRGCGDMLDEKPYCGMDIGDKTFGCTLDRGSVAICSLGTLDEDVPADFRYLPDDVGGSLEIADYCPYFRGITRQSGRTGNCTNSMNQPDDSTSRYPGEDVFGETYGGDSVCLEQGRGWQKITDNSGRKSTLSVGTYGGGCYETECSADDGLTVYVRGAPFQCECEGQELVVDVTICQTTYRGSIICPSCSSVCGANLCPSTEPPSCPGNVKEFEPVTVATDCTTTAATTTAGSTGQGVLPILSILLLGLVGVIMK</sequence>
<evidence type="ECO:0000256" key="7">
    <source>
        <dbReference type="ARBA" id="ARBA00039717"/>
    </source>
</evidence>
<evidence type="ECO:0000256" key="1">
    <source>
        <dbReference type="ARBA" id="ARBA00005860"/>
    </source>
</evidence>
<reference evidence="10" key="1">
    <citation type="submission" date="2023-03" db="EMBL/GenBank/DDBJ databases">
        <authorList>
            <person name="Steffen K."/>
            <person name="Cardenas P."/>
        </authorList>
    </citation>
    <scope>NUCLEOTIDE SEQUENCE</scope>
</reference>
<dbReference type="SUPFAM" id="SSF55486">
    <property type="entry name" value="Metalloproteases ('zincins'), catalytic domain"/>
    <property type="match status" value="1"/>
</dbReference>
<evidence type="ECO:0000256" key="2">
    <source>
        <dbReference type="ARBA" id="ARBA00022670"/>
    </source>
</evidence>
<organism evidence="10 11">
    <name type="scientific">Geodia barretti</name>
    <name type="common">Barrett's horny sponge</name>
    <dbReference type="NCBI Taxonomy" id="519541"/>
    <lineage>
        <taxon>Eukaryota</taxon>
        <taxon>Metazoa</taxon>
        <taxon>Porifera</taxon>
        <taxon>Demospongiae</taxon>
        <taxon>Heteroscleromorpha</taxon>
        <taxon>Tetractinellida</taxon>
        <taxon>Astrophorina</taxon>
        <taxon>Geodiidae</taxon>
        <taxon>Geodia</taxon>
    </lineage>
</organism>
<dbReference type="GO" id="GO:0016020">
    <property type="term" value="C:membrane"/>
    <property type="evidence" value="ECO:0007669"/>
    <property type="project" value="InterPro"/>
</dbReference>
<dbReference type="GO" id="GO:0046872">
    <property type="term" value="F:metal ion binding"/>
    <property type="evidence" value="ECO:0007669"/>
    <property type="project" value="UniProtKB-KW"/>
</dbReference>
<keyword evidence="5 8" id="KW-0862">Zinc</keyword>
<comment type="caution">
    <text evidence="10">The sequence shown here is derived from an EMBL/GenBank/DDBJ whole genome shotgun (WGS) entry which is preliminary data.</text>
</comment>
<comment type="similarity">
    <text evidence="1 9">Belongs to the peptidase M8 family.</text>
</comment>
<dbReference type="Gene3D" id="2.10.55.10">
    <property type="entry name" value="Leishmanolysin domain 3"/>
    <property type="match status" value="1"/>
</dbReference>
<dbReference type="Gene3D" id="3.90.132.10">
    <property type="entry name" value="Leishmanolysin , domain 2"/>
    <property type="match status" value="1"/>
</dbReference>
<dbReference type="EC" id="3.4.24.-" evidence="9"/>
<evidence type="ECO:0000313" key="10">
    <source>
        <dbReference type="EMBL" id="CAI8030807.1"/>
    </source>
</evidence>
<feature type="binding site" evidence="8">
    <location>
        <position position="31"/>
    </location>
    <ligand>
        <name>Zn(2+)</name>
        <dbReference type="ChEBI" id="CHEBI:29105"/>
        <note>catalytic</note>
    </ligand>
</feature>
<name>A0AA35WY46_GEOBA</name>
<dbReference type="PRINTS" id="PR00782">
    <property type="entry name" value="LSHMANOLYSIN"/>
</dbReference>
<evidence type="ECO:0000256" key="4">
    <source>
        <dbReference type="ARBA" id="ARBA00022801"/>
    </source>
</evidence>
<dbReference type="GO" id="GO:0005737">
    <property type="term" value="C:cytoplasm"/>
    <property type="evidence" value="ECO:0007669"/>
    <property type="project" value="TreeGrafter"/>
</dbReference>
<dbReference type="InterPro" id="IPR001577">
    <property type="entry name" value="Peptidase_M8"/>
</dbReference>
<evidence type="ECO:0000256" key="9">
    <source>
        <dbReference type="RuleBase" id="RU366077"/>
    </source>
</evidence>
<protein>
    <recommendedName>
        <fullName evidence="7 9">Leishmanolysin-like peptidase</fullName>
        <ecNumber evidence="9">3.4.24.-</ecNumber>
    </recommendedName>
</protein>
<feature type="non-terminal residue" evidence="10">
    <location>
        <position position="342"/>
    </location>
</feature>
<evidence type="ECO:0000256" key="6">
    <source>
        <dbReference type="ARBA" id="ARBA00023049"/>
    </source>
</evidence>
<dbReference type="Gene3D" id="2.30.34.10">
    <property type="entry name" value="Leishmanolysin domain 4"/>
    <property type="match status" value="1"/>
</dbReference>
<dbReference type="AlphaFoldDB" id="A0AA35WY46"/>
<evidence type="ECO:0000256" key="5">
    <source>
        <dbReference type="ARBA" id="ARBA00022833"/>
    </source>
</evidence>
<dbReference type="GO" id="GO:0004222">
    <property type="term" value="F:metalloendopeptidase activity"/>
    <property type="evidence" value="ECO:0007669"/>
    <property type="project" value="UniProtKB-UniRule"/>
</dbReference>
<dbReference type="PANTHER" id="PTHR10942">
    <property type="entry name" value="LEISHMANOLYSIN-LIKE PEPTIDASE"/>
    <property type="match status" value="1"/>
</dbReference>